<protein>
    <recommendedName>
        <fullName evidence="3">DUF3800 domain-containing protein</fullName>
    </recommendedName>
</protein>
<accession>A0A0G1J7R3</accession>
<evidence type="ECO:0000313" key="2">
    <source>
        <dbReference type="Proteomes" id="UP000033901"/>
    </source>
</evidence>
<name>A0A0G1J7R3_9BACT</name>
<evidence type="ECO:0000313" key="1">
    <source>
        <dbReference type="EMBL" id="KKT67330.1"/>
    </source>
</evidence>
<evidence type="ECO:0008006" key="3">
    <source>
        <dbReference type="Google" id="ProtNLM"/>
    </source>
</evidence>
<proteinExistence type="predicted"/>
<organism evidence="1 2">
    <name type="scientific">Candidatus Curtissbacteria bacterium GW2011_GWC1_44_33</name>
    <dbReference type="NCBI Taxonomy" id="1618413"/>
    <lineage>
        <taxon>Bacteria</taxon>
        <taxon>Candidatus Curtissiibacteriota</taxon>
    </lineage>
</organism>
<dbReference type="InterPro" id="IPR024524">
    <property type="entry name" value="DUF3800"/>
</dbReference>
<dbReference type="AlphaFoldDB" id="A0A0G1J7R3"/>
<reference evidence="1 2" key="1">
    <citation type="journal article" date="2015" name="Nature">
        <title>rRNA introns, odd ribosomes, and small enigmatic genomes across a large radiation of phyla.</title>
        <authorList>
            <person name="Brown C.T."/>
            <person name="Hug L.A."/>
            <person name="Thomas B.C."/>
            <person name="Sharon I."/>
            <person name="Castelle C.J."/>
            <person name="Singh A."/>
            <person name="Wilkins M.J."/>
            <person name="Williams K.H."/>
            <person name="Banfield J.F."/>
        </authorList>
    </citation>
    <scope>NUCLEOTIDE SEQUENCE [LARGE SCALE GENOMIC DNA]</scope>
</reference>
<dbReference type="EMBL" id="LCIZ01000011">
    <property type="protein sequence ID" value="KKT67330.1"/>
    <property type="molecule type" value="Genomic_DNA"/>
</dbReference>
<gene>
    <name evidence="1" type="ORF">UW61_C0011G0010</name>
</gene>
<dbReference type="Proteomes" id="UP000033901">
    <property type="component" value="Unassembled WGS sequence"/>
</dbReference>
<dbReference type="Pfam" id="PF12686">
    <property type="entry name" value="DUF3800"/>
    <property type="match status" value="1"/>
</dbReference>
<sequence length="244" mass="28701">MFVAFLDESGDHNLKTIDSTYPIFTLAACIFDFDYYFEGVEKELDTIKVKHFGTRKVILRSYDIRKQKGQFRSLVDITKRTAFYEELDKFIENLEFKIIAAVIDKSKLKSSYRTPSDPYNLCFQFIMERLCMFVGRKNEKVVMRMESRESHNDKVLAEDYENFKNKGNTMIKPEEVREKLIDLSFNQKSQNIGGHQIADLAAYPIGIHIFQPKRDNPAFQIVEKKFHTRLGTRQYINYGLKIFP</sequence>
<comment type="caution">
    <text evidence="1">The sequence shown here is derived from an EMBL/GenBank/DDBJ whole genome shotgun (WGS) entry which is preliminary data.</text>
</comment>